<dbReference type="PATRIC" id="fig|402612.5.peg.495"/>
<dbReference type="GeneID" id="66552837"/>
<organism evidence="1 2">
    <name type="scientific">Flavobacterium psychrophilum (strain ATCC 49511 / DSM 21280 / CIP 103535 / JIP02/86)</name>
    <dbReference type="NCBI Taxonomy" id="402612"/>
    <lineage>
        <taxon>Bacteria</taxon>
        <taxon>Pseudomonadati</taxon>
        <taxon>Bacteroidota</taxon>
        <taxon>Flavobacteriia</taxon>
        <taxon>Flavobacteriales</taxon>
        <taxon>Flavobacteriaceae</taxon>
        <taxon>Flavobacterium</taxon>
    </lineage>
</organism>
<dbReference type="AlphaFoldDB" id="A6GWW8"/>
<sequence>MKIEILKNRKKIFINKASLYHNDAFNYDKVVYVNSNSKVIITCKKHSDFEQVPQDHLRGNGCVECNGRKKITRQEFIEEANKIHNQKFNYDKVVYVNKAKKVIITCKKHGDFLQIAANHLRGHGCMECSGKTEKNTEKFIAEANLKHNFRYNYNKVNYTKAHAKVIITCKIHGDFTQAAYSHLCGIGCAECSGKAQRSTETFIEKAKKIHNNFYNYDNTVYTNKNEKIIITCKKHGDFEQVPNDHLRGHGCCECSGTKRSTTQKFVEAVIKIHKHRYNYDKVEYLNMKTKVIIKCKKHGDFGQIPNDHLNGSGCPKCKSSKGEKIIYEVLKKLNVKFEAQYKFEDCIHKNKLPFDFAVFINDKIKLIEFHGKQHYELNNYFHSKSELKFKECLIRDKIKQDYAEENKIDLLIIPYNQILNIEALVVDFYRKNEN</sequence>
<dbReference type="EMBL" id="AM398681">
    <property type="protein sequence ID" value="CAL42591.1"/>
    <property type="molecule type" value="Genomic_DNA"/>
</dbReference>
<name>A6GWW8_FLAPJ</name>
<dbReference type="Proteomes" id="UP000006394">
    <property type="component" value="Chromosome"/>
</dbReference>
<proteinExistence type="predicted"/>
<accession>A6GWW8</accession>
<dbReference type="EnsemblBacteria" id="CAL42591">
    <property type="protein sequence ID" value="CAL42591"/>
    <property type="gene ID" value="FP0485"/>
</dbReference>
<dbReference type="HOGENOM" id="CLU_060063_0_0_10"/>
<dbReference type="eggNOG" id="ENOG50319VU">
    <property type="taxonomic scope" value="Bacteria"/>
</dbReference>
<dbReference type="STRING" id="402612.FP0485"/>
<dbReference type="OrthoDB" id="878605at2"/>
<evidence type="ECO:0000313" key="1">
    <source>
        <dbReference type="EMBL" id="CAL42591.1"/>
    </source>
</evidence>
<evidence type="ECO:0008006" key="3">
    <source>
        <dbReference type="Google" id="ProtNLM"/>
    </source>
</evidence>
<gene>
    <name evidence="1" type="ordered locus">FP0485</name>
</gene>
<reference evidence="1 2" key="1">
    <citation type="journal article" date="2007" name="Nat. Biotechnol.">
        <title>Complete genome sequence of the fish pathogen Flavobacterium psychrophilum.</title>
        <authorList>
            <person name="Duchaud E."/>
            <person name="Boussaha M."/>
            <person name="Loux V."/>
            <person name="Bernardet J.F."/>
            <person name="Michel C."/>
            <person name="Kerouault B."/>
            <person name="Mondot S."/>
            <person name="Nicolas P."/>
            <person name="Bossy R."/>
            <person name="Caron C."/>
            <person name="Bessieres P."/>
            <person name="Gibrat J.F."/>
            <person name="Claverol S."/>
            <person name="Dumetz F."/>
            <person name="Le Henaff M."/>
            <person name="Benmansour A."/>
        </authorList>
    </citation>
    <scope>NUCLEOTIDE SEQUENCE [LARGE SCALE GENOMIC DNA]</scope>
    <source>
        <strain evidence="2">ATCC 49511 / DSM 21280 / CIP 103535 / JIP02/86</strain>
    </source>
</reference>
<dbReference type="KEGG" id="fps:FP0485"/>
<protein>
    <recommendedName>
        <fullName evidence="3">DUF2726 domain-containing protein</fullName>
    </recommendedName>
</protein>
<keyword evidence="2" id="KW-1185">Reference proteome</keyword>
<evidence type="ECO:0000313" key="2">
    <source>
        <dbReference type="Proteomes" id="UP000006394"/>
    </source>
</evidence>
<dbReference type="Gene3D" id="3.40.960.10">
    <property type="entry name" value="VSR Endonuclease"/>
    <property type="match status" value="1"/>
</dbReference>
<dbReference type="RefSeq" id="WP_011962649.1">
    <property type="nucleotide sequence ID" value="NC_009613.3"/>
</dbReference>